<dbReference type="AlphaFoldDB" id="A0A916VZQ4"/>
<evidence type="ECO:0000313" key="4">
    <source>
        <dbReference type="EMBL" id="GGA54543.1"/>
    </source>
</evidence>
<organism evidence="4 5">
    <name type="scientific">Pelagibacterium lentulum</name>
    <dbReference type="NCBI Taxonomy" id="2029865"/>
    <lineage>
        <taxon>Bacteria</taxon>
        <taxon>Pseudomonadati</taxon>
        <taxon>Pseudomonadota</taxon>
        <taxon>Alphaproteobacteria</taxon>
        <taxon>Hyphomicrobiales</taxon>
        <taxon>Devosiaceae</taxon>
        <taxon>Pelagibacterium</taxon>
    </lineage>
</organism>
<dbReference type="EMBL" id="BMKB01000004">
    <property type="protein sequence ID" value="GGA54543.1"/>
    <property type="molecule type" value="Genomic_DNA"/>
</dbReference>
<reference evidence="4 5" key="1">
    <citation type="journal article" date="2014" name="Int. J. Syst. Evol. Microbiol.">
        <title>Complete genome sequence of Corynebacterium casei LMG S-19264T (=DSM 44701T), isolated from a smear-ripened cheese.</title>
        <authorList>
            <consortium name="US DOE Joint Genome Institute (JGI-PGF)"/>
            <person name="Walter F."/>
            <person name="Albersmeier A."/>
            <person name="Kalinowski J."/>
            <person name="Ruckert C."/>
        </authorList>
    </citation>
    <scope>NUCLEOTIDE SEQUENCE [LARGE SCALE GENOMIC DNA]</scope>
    <source>
        <strain evidence="4 5">CGMCC 1.15896</strain>
    </source>
</reference>
<keyword evidence="2" id="KW-0012">Acyltransferase</keyword>
<evidence type="ECO:0000259" key="3">
    <source>
        <dbReference type="PROSITE" id="PS51186"/>
    </source>
</evidence>
<dbReference type="PANTHER" id="PTHR10545">
    <property type="entry name" value="DIAMINE N-ACETYLTRANSFERASE"/>
    <property type="match status" value="1"/>
</dbReference>
<dbReference type="GO" id="GO:0008080">
    <property type="term" value="F:N-acetyltransferase activity"/>
    <property type="evidence" value="ECO:0007669"/>
    <property type="project" value="TreeGrafter"/>
</dbReference>
<name>A0A916VZQ4_9HYPH</name>
<dbReference type="PANTHER" id="PTHR10545:SF29">
    <property type="entry name" value="GH14572P-RELATED"/>
    <property type="match status" value="1"/>
</dbReference>
<protein>
    <submittedName>
        <fullName evidence="4">N-acetyltransferase</fullName>
    </submittedName>
</protein>
<keyword evidence="5" id="KW-1185">Reference proteome</keyword>
<dbReference type="Pfam" id="PF00583">
    <property type="entry name" value="Acetyltransf_1"/>
    <property type="match status" value="1"/>
</dbReference>
<sequence>MPISIRAAGPKDLPALQLLWQKFNAYLDTIDEPEHIDPTLFSRFEALCFGPDAVCRALLAEHDGEPVGYSIYFWGVRMESVTASLHIADIFVDEAVRGTGAGRALMDHIREMARHRGAGQVIWNVWNKNASAIAFYKRIGARHLEEELQMIWPVDQPPARPIV</sequence>
<evidence type="ECO:0000256" key="1">
    <source>
        <dbReference type="ARBA" id="ARBA00022679"/>
    </source>
</evidence>
<accession>A0A916VZQ4</accession>
<dbReference type="CDD" id="cd04301">
    <property type="entry name" value="NAT_SF"/>
    <property type="match status" value="1"/>
</dbReference>
<dbReference type="OrthoDB" id="9805924at2"/>
<keyword evidence="1" id="KW-0808">Transferase</keyword>
<feature type="domain" description="N-acetyltransferase" evidence="3">
    <location>
        <begin position="3"/>
        <end position="163"/>
    </location>
</feature>
<dbReference type="InterPro" id="IPR051016">
    <property type="entry name" value="Diverse_Substrate_AcTransf"/>
</dbReference>
<dbReference type="InterPro" id="IPR016181">
    <property type="entry name" value="Acyl_CoA_acyltransferase"/>
</dbReference>
<proteinExistence type="predicted"/>
<dbReference type="InterPro" id="IPR000182">
    <property type="entry name" value="GNAT_dom"/>
</dbReference>
<comment type="caution">
    <text evidence="4">The sequence shown here is derived from an EMBL/GenBank/DDBJ whole genome shotgun (WGS) entry which is preliminary data.</text>
</comment>
<dbReference type="RefSeq" id="WP_127072068.1">
    <property type="nucleotide sequence ID" value="NZ_BMKB01000004.1"/>
</dbReference>
<evidence type="ECO:0000313" key="5">
    <source>
        <dbReference type="Proteomes" id="UP000596977"/>
    </source>
</evidence>
<gene>
    <name evidence="4" type="ORF">GCM10011499_25910</name>
</gene>
<dbReference type="PROSITE" id="PS51186">
    <property type="entry name" value="GNAT"/>
    <property type="match status" value="1"/>
</dbReference>
<dbReference type="SUPFAM" id="SSF55729">
    <property type="entry name" value="Acyl-CoA N-acyltransferases (Nat)"/>
    <property type="match status" value="1"/>
</dbReference>
<evidence type="ECO:0000256" key="2">
    <source>
        <dbReference type="ARBA" id="ARBA00023315"/>
    </source>
</evidence>
<dbReference type="Gene3D" id="3.40.630.30">
    <property type="match status" value="1"/>
</dbReference>
<dbReference type="Proteomes" id="UP000596977">
    <property type="component" value="Unassembled WGS sequence"/>
</dbReference>